<sequence>MLMRDGTKEENTKGRLKKWESRQCTPLPLPHPGLAAAFRSYPHLCPVPPSPCLVVCATP</sequence>
<evidence type="ECO:0000313" key="1">
    <source>
        <dbReference type="EMBL" id="KAF9470480.1"/>
    </source>
</evidence>
<protein>
    <submittedName>
        <fullName evidence="1">Uncharacterized protein</fullName>
    </submittedName>
</protein>
<reference evidence="1" key="1">
    <citation type="submission" date="2020-11" db="EMBL/GenBank/DDBJ databases">
        <authorList>
            <consortium name="DOE Joint Genome Institute"/>
            <person name="Ahrendt S."/>
            <person name="Riley R."/>
            <person name="Andreopoulos W."/>
            <person name="Labutti K."/>
            <person name="Pangilinan J."/>
            <person name="Ruiz-Duenas F.J."/>
            <person name="Barrasa J.M."/>
            <person name="Sanchez-Garcia M."/>
            <person name="Camarero S."/>
            <person name="Miyauchi S."/>
            <person name="Serrano A."/>
            <person name="Linde D."/>
            <person name="Babiker R."/>
            <person name="Drula E."/>
            <person name="Ayuso-Fernandez I."/>
            <person name="Pacheco R."/>
            <person name="Padilla G."/>
            <person name="Ferreira P."/>
            <person name="Barriuso J."/>
            <person name="Kellner H."/>
            <person name="Castanera R."/>
            <person name="Alfaro M."/>
            <person name="Ramirez L."/>
            <person name="Pisabarro A.G."/>
            <person name="Kuo A."/>
            <person name="Tritt A."/>
            <person name="Lipzen A."/>
            <person name="He G."/>
            <person name="Yan M."/>
            <person name="Ng V."/>
            <person name="Cullen D."/>
            <person name="Martin F."/>
            <person name="Rosso M.-N."/>
            <person name="Henrissat B."/>
            <person name="Hibbett D."/>
            <person name="Martinez A.T."/>
            <person name="Grigoriev I.V."/>
        </authorList>
    </citation>
    <scope>NUCLEOTIDE SEQUENCE</scope>
    <source>
        <strain evidence="1">CIRM-BRFM 674</strain>
    </source>
</reference>
<name>A0A9P5YMU5_9AGAR</name>
<comment type="caution">
    <text evidence="1">The sequence shown here is derived from an EMBL/GenBank/DDBJ whole genome shotgun (WGS) entry which is preliminary data.</text>
</comment>
<keyword evidence="2" id="KW-1185">Reference proteome</keyword>
<organism evidence="1 2">
    <name type="scientific">Pholiota conissans</name>
    <dbReference type="NCBI Taxonomy" id="109636"/>
    <lineage>
        <taxon>Eukaryota</taxon>
        <taxon>Fungi</taxon>
        <taxon>Dikarya</taxon>
        <taxon>Basidiomycota</taxon>
        <taxon>Agaricomycotina</taxon>
        <taxon>Agaricomycetes</taxon>
        <taxon>Agaricomycetidae</taxon>
        <taxon>Agaricales</taxon>
        <taxon>Agaricineae</taxon>
        <taxon>Strophariaceae</taxon>
        <taxon>Pholiota</taxon>
    </lineage>
</organism>
<gene>
    <name evidence="1" type="ORF">BDN70DRAFT_939676</name>
</gene>
<proteinExistence type="predicted"/>
<evidence type="ECO:0000313" key="2">
    <source>
        <dbReference type="Proteomes" id="UP000807469"/>
    </source>
</evidence>
<dbReference type="Proteomes" id="UP000807469">
    <property type="component" value="Unassembled WGS sequence"/>
</dbReference>
<dbReference type="AlphaFoldDB" id="A0A9P5YMU5"/>
<accession>A0A9P5YMU5</accession>
<dbReference type="EMBL" id="MU155976">
    <property type="protein sequence ID" value="KAF9470480.1"/>
    <property type="molecule type" value="Genomic_DNA"/>
</dbReference>